<accession>A8SH48</accession>
<sequence length="38" mass="4415">MQNFTPYSITTPPGTVQHLGGEKCRMSRRFQSRRDIFA</sequence>
<feature type="compositionally biased region" description="Polar residues" evidence="1">
    <location>
        <begin position="1"/>
        <end position="14"/>
    </location>
</feature>
<reference evidence="2 3" key="2">
    <citation type="submission" date="2007-09" db="EMBL/GenBank/DDBJ databases">
        <authorList>
            <person name="Fulton L."/>
            <person name="Clifton S."/>
            <person name="Fulton B."/>
            <person name="Xu J."/>
            <person name="Minx P."/>
            <person name="Pepin K.H."/>
            <person name="Johnson M."/>
            <person name="Thiruvilangam P."/>
            <person name="Bhonagiri V."/>
            <person name="Nash W.E."/>
            <person name="Mardis E.R."/>
            <person name="Wilson R.K."/>
        </authorList>
    </citation>
    <scope>NUCLEOTIDE SEQUENCE [LARGE SCALE GENOMIC DNA]</scope>
    <source>
        <strain evidence="2 3">M21/2</strain>
    </source>
</reference>
<evidence type="ECO:0000313" key="3">
    <source>
        <dbReference type="Proteomes" id="UP000005945"/>
    </source>
</evidence>
<comment type="caution">
    <text evidence="2">The sequence shown here is derived from an EMBL/GenBank/DDBJ whole genome shotgun (WGS) entry which is preliminary data.</text>
</comment>
<dbReference type="HOGENOM" id="CLU_3328120_0_0_9"/>
<feature type="region of interest" description="Disordered" evidence="1">
    <location>
        <begin position="1"/>
        <end position="20"/>
    </location>
</feature>
<dbReference type="Proteomes" id="UP000005945">
    <property type="component" value="Unassembled WGS sequence"/>
</dbReference>
<protein>
    <submittedName>
        <fullName evidence="2">Uncharacterized protein</fullName>
    </submittedName>
</protein>
<dbReference type="AlphaFoldDB" id="A8SH48"/>
<proteinExistence type="predicted"/>
<gene>
    <name evidence="2" type="ORF">FAEPRAM212_03253</name>
</gene>
<dbReference type="EMBL" id="ABED02000029">
    <property type="protein sequence ID" value="EDP20457.1"/>
    <property type="molecule type" value="Genomic_DNA"/>
</dbReference>
<reference evidence="2 3" key="1">
    <citation type="submission" date="2007-09" db="EMBL/GenBank/DDBJ databases">
        <title>Draft genome sequence of Faecalibacterium prausnitzii M21/2.</title>
        <authorList>
            <person name="Sudarsanam P."/>
            <person name="Ley R."/>
            <person name="Guruge J."/>
            <person name="Turnbaugh P.J."/>
            <person name="Mahowald M."/>
            <person name="Liep D."/>
            <person name="Gordon J."/>
        </authorList>
    </citation>
    <scope>NUCLEOTIDE SEQUENCE [LARGE SCALE GENOMIC DNA]</scope>
    <source>
        <strain evidence="2 3">M21/2</strain>
    </source>
</reference>
<organism evidence="2 3">
    <name type="scientific">Faecalibacterium prausnitzii M21/2</name>
    <dbReference type="NCBI Taxonomy" id="411485"/>
    <lineage>
        <taxon>Bacteria</taxon>
        <taxon>Bacillati</taxon>
        <taxon>Bacillota</taxon>
        <taxon>Clostridia</taxon>
        <taxon>Eubacteriales</taxon>
        <taxon>Oscillospiraceae</taxon>
        <taxon>Faecalibacterium</taxon>
    </lineage>
</organism>
<name>A8SH48_9FIRM</name>
<evidence type="ECO:0000313" key="2">
    <source>
        <dbReference type="EMBL" id="EDP20457.1"/>
    </source>
</evidence>
<evidence type="ECO:0000256" key="1">
    <source>
        <dbReference type="SAM" id="MobiDB-lite"/>
    </source>
</evidence>